<dbReference type="PANTHER" id="PTHR43591">
    <property type="entry name" value="METHYLTRANSFERASE"/>
    <property type="match status" value="1"/>
</dbReference>
<keyword evidence="3" id="KW-1185">Reference proteome</keyword>
<evidence type="ECO:0000313" key="2">
    <source>
        <dbReference type="EMBL" id="CAG8818367.1"/>
    </source>
</evidence>
<evidence type="ECO:0000313" key="3">
    <source>
        <dbReference type="Proteomes" id="UP000789759"/>
    </source>
</evidence>
<dbReference type="AlphaFoldDB" id="A0A9N9PGD5"/>
<dbReference type="PANTHER" id="PTHR43591:SF24">
    <property type="entry name" value="2-METHOXY-6-POLYPRENYL-1,4-BENZOQUINOL METHYLASE, MITOCHONDRIAL"/>
    <property type="match status" value="1"/>
</dbReference>
<dbReference type="CDD" id="cd02440">
    <property type="entry name" value="AdoMet_MTases"/>
    <property type="match status" value="1"/>
</dbReference>
<dbReference type="EMBL" id="CAJVQA010046615">
    <property type="protein sequence ID" value="CAG8818367.1"/>
    <property type="molecule type" value="Genomic_DNA"/>
</dbReference>
<evidence type="ECO:0000259" key="1">
    <source>
        <dbReference type="Pfam" id="PF13649"/>
    </source>
</evidence>
<dbReference type="OrthoDB" id="2013972at2759"/>
<dbReference type="InterPro" id="IPR041698">
    <property type="entry name" value="Methyltransf_25"/>
</dbReference>
<reference evidence="2" key="1">
    <citation type="submission" date="2021-06" db="EMBL/GenBank/DDBJ databases">
        <authorList>
            <person name="Kallberg Y."/>
            <person name="Tangrot J."/>
            <person name="Rosling A."/>
        </authorList>
    </citation>
    <scope>NUCLEOTIDE SEQUENCE</scope>
    <source>
        <strain evidence="2">FL966</strain>
    </source>
</reference>
<dbReference type="SUPFAM" id="SSF53335">
    <property type="entry name" value="S-adenosyl-L-methionine-dependent methyltransferases"/>
    <property type="match status" value="1"/>
</dbReference>
<dbReference type="Pfam" id="PF13649">
    <property type="entry name" value="Methyltransf_25"/>
    <property type="match status" value="1"/>
</dbReference>
<feature type="non-terminal residue" evidence="2">
    <location>
        <position position="263"/>
    </location>
</feature>
<dbReference type="Gene3D" id="3.40.50.150">
    <property type="entry name" value="Vaccinia Virus protein VP39"/>
    <property type="match status" value="1"/>
</dbReference>
<protein>
    <submittedName>
        <fullName evidence="2">17292_t:CDS:1</fullName>
    </submittedName>
</protein>
<sequence>MGCFVSKKKGLIDDTLETYRDEKFPFPKNNHNWDRLTLQHYLFRYIWQSNFSSPIDEYIKTDGIKVLDVGSGSGPWALEMAGEYPNALFTKIDSNTSLQNGTTLPNFTIKDHNLSKLGPLPFEDSTFEFIHVGFLSWELTENQFETLINELVRILKPGGYLEIMDVDCQGGNEGPSAQLRSYYSSKGINPLITSKLESIMNSTKCLSNVTVQKILHPLGNWEDKIGEIALLNLLQFFNDFKSIIIPFMGISDLEYRHLIQEFK</sequence>
<feature type="domain" description="Methyltransferase" evidence="1">
    <location>
        <begin position="66"/>
        <end position="159"/>
    </location>
</feature>
<gene>
    <name evidence="2" type="ORF">CPELLU_LOCUS19434</name>
</gene>
<proteinExistence type="predicted"/>
<organism evidence="2 3">
    <name type="scientific">Cetraspora pellucida</name>
    <dbReference type="NCBI Taxonomy" id="1433469"/>
    <lineage>
        <taxon>Eukaryota</taxon>
        <taxon>Fungi</taxon>
        <taxon>Fungi incertae sedis</taxon>
        <taxon>Mucoromycota</taxon>
        <taxon>Glomeromycotina</taxon>
        <taxon>Glomeromycetes</taxon>
        <taxon>Diversisporales</taxon>
        <taxon>Gigasporaceae</taxon>
        <taxon>Cetraspora</taxon>
    </lineage>
</organism>
<dbReference type="GO" id="GO:0008168">
    <property type="term" value="F:methyltransferase activity"/>
    <property type="evidence" value="ECO:0007669"/>
    <property type="project" value="TreeGrafter"/>
</dbReference>
<accession>A0A9N9PGD5</accession>
<comment type="caution">
    <text evidence="2">The sequence shown here is derived from an EMBL/GenBank/DDBJ whole genome shotgun (WGS) entry which is preliminary data.</text>
</comment>
<name>A0A9N9PGD5_9GLOM</name>
<dbReference type="InterPro" id="IPR029063">
    <property type="entry name" value="SAM-dependent_MTases_sf"/>
</dbReference>
<dbReference type="Proteomes" id="UP000789759">
    <property type="component" value="Unassembled WGS sequence"/>
</dbReference>